<evidence type="ECO:0000313" key="2">
    <source>
        <dbReference type="EMBL" id="GAT25887.1"/>
    </source>
</evidence>
<organism evidence="2 3">
    <name type="scientific">Aspergillus kawachii</name>
    <name type="common">White koji mold</name>
    <name type="synonym">Aspergillus awamori var. kawachi</name>
    <dbReference type="NCBI Taxonomy" id="1069201"/>
    <lineage>
        <taxon>Eukaryota</taxon>
        <taxon>Fungi</taxon>
        <taxon>Dikarya</taxon>
        <taxon>Ascomycota</taxon>
        <taxon>Pezizomycotina</taxon>
        <taxon>Eurotiomycetes</taxon>
        <taxon>Eurotiomycetidae</taxon>
        <taxon>Eurotiales</taxon>
        <taxon>Aspergillaceae</taxon>
        <taxon>Aspergillus</taxon>
        <taxon>Aspergillus subgen. Circumdati</taxon>
    </lineage>
</organism>
<feature type="region of interest" description="Disordered" evidence="1">
    <location>
        <begin position="38"/>
        <end position="58"/>
    </location>
</feature>
<protein>
    <submittedName>
        <fullName evidence="2">Similar to An02g10230</fullName>
    </submittedName>
</protein>
<dbReference type="VEuPathDB" id="FungiDB:ASPFODRAFT_45145"/>
<accession>A0A146FJG7</accession>
<gene>
    <name evidence="2" type="ORF">RIB2604_02004660</name>
</gene>
<evidence type="ECO:0000256" key="1">
    <source>
        <dbReference type="SAM" id="MobiDB-lite"/>
    </source>
</evidence>
<reference evidence="3" key="2">
    <citation type="submission" date="2016-02" db="EMBL/GenBank/DDBJ databases">
        <title>Genome sequencing of Aspergillus luchuensis NBRC 4314.</title>
        <authorList>
            <person name="Yamada O."/>
        </authorList>
    </citation>
    <scope>NUCLEOTIDE SEQUENCE [LARGE SCALE GENOMIC DNA]</scope>
    <source>
        <strain evidence="3">RIB 2604</strain>
    </source>
</reference>
<name>A0A146FJG7_ASPKA</name>
<sequence>MSPRRSTIGIPRTQWISGPSAPETVDRLLVLRPFDLRSPLTTIPAKDPTQQPERRGRR</sequence>
<comment type="caution">
    <text evidence="2">The sequence shown here is derived from an EMBL/GenBank/DDBJ whole genome shotgun (WGS) entry which is preliminary data.</text>
</comment>
<reference evidence="2 3" key="1">
    <citation type="journal article" date="2016" name="DNA Res.">
        <title>Genome sequence of Aspergillus luchuensis NBRC 4314.</title>
        <authorList>
            <person name="Yamada O."/>
            <person name="Machida M."/>
            <person name="Hosoyama A."/>
            <person name="Goto M."/>
            <person name="Takahashi T."/>
            <person name="Futagami T."/>
            <person name="Yamagata Y."/>
            <person name="Takeuchi M."/>
            <person name="Kobayashi T."/>
            <person name="Koike H."/>
            <person name="Abe K."/>
            <person name="Asai K."/>
            <person name="Arita M."/>
            <person name="Fujita N."/>
            <person name="Fukuda K."/>
            <person name="Higa K."/>
            <person name="Horikawa H."/>
            <person name="Ishikawa T."/>
            <person name="Jinno K."/>
            <person name="Kato Y."/>
            <person name="Kirimura K."/>
            <person name="Mizutani O."/>
            <person name="Nakasone K."/>
            <person name="Sano M."/>
            <person name="Shiraishi Y."/>
            <person name="Tsukahara M."/>
            <person name="Gomi K."/>
        </authorList>
    </citation>
    <scope>NUCLEOTIDE SEQUENCE [LARGE SCALE GENOMIC DNA]</scope>
    <source>
        <strain evidence="2 3">RIB 2604</strain>
    </source>
</reference>
<proteinExistence type="predicted"/>
<dbReference type="Proteomes" id="UP000075230">
    <property type="component" value="Unassembled WGS sequence"/>
</dbReference>
<evidence type="ECO:0000313" key="3">
    <source>
        <dbReference type="Proteomes" id="UP000075230"/>
    </source>
</evidence>
<dbReference type="AlphaFoldDB" id="A0A146FJG7"/>
<dbReference type="EMBL" id="BCWF01000020">
    <property type="protein sequence ID" value="GAT25887.1"/>
    <property type="molecule type" value="Genomic_DNA"/>
</dbReference>